<proteinExistence type="inferred from homology"/>
<comment type="cofactor">
    <cofactor evidence="2">
        <name>Mg(2+)</name>
        <dbReference type="ChEBI" id="CHEBI:18420"/>
    </cofactor>
</comment>
<protein>
    <recommendedName>
        <fullName evidence="5">phosphoenolpyruvate--protein phosphotransferase</fullName>
        <ecNumber evidence="5">2.7.3.9</ecNumber>
    </recommendedName>
</protein>
<dbReference type="Gene3D" id="3.50.30.10">
    <property type="entry name" value="Phosphohistidine domain"/>
    <property type="match status" value="1"/>
</dbReference>
<organism evidence="15 16">
    <name type="scientific">Alteromonas sediminis</name>
    <dbReference type="NCBI Taxonomy" id="2259342"/>
    <lineage>
        <taxon>Bacteria</taxon>
        <taxon>Pseudomonadati</taxon>
        <taxon>Pseudomonadota</taxon>
        <taxon>Gammaproteobacteria</taxon>
        <taxon>Alteromonadales</taxon>
        <taxon>Alteromonadaceae</taxon>
        <taxon>Alteromonas/Salinimonas group</taxon>
        <taxon>Alteromonas</taxon>
    </lineage>
</organism>
<dbReference type="GO" id="GO:0046872">
    <property type="term" value="F:metal ion binding"/>
    <property type="evidence" value="ECO:0007669"/>
    <property type="project" value="UniProtKB-KW"/>
</dbReference>
<evidence type="ECO:0000256" key="5">
    <source>
        <dbReference type="ARBA" id="ARBA00012232"/>
    </source>
</evidence>
<dbReference type="NCBIfam" id="NF008283">
    <property type="entry name" value="PRK11061.1"/>
    <property type="match status" value="1"/>
</dbReference>
<dbReference type="InterPro" id="IPR006318">
    <property type="entry name" value="PTS_EI-like"/>
</dbReference>
<comment type="subcellular location">
    <subcellularLocation>
        <location evidence="3">Cytoplasm</location>
    </subcellularLocation>
</comment>
<evidence type="ECO:0000256" key="11">
    <source>
        <dbReference type="ARBA" id="ARBA00022723"/>
    </source>
</evidence>
<evidence type="ECO:0000256" key="9">
    <source>
        <dbReference type="ARBA" id="ARBA00022679"/>
    </source>
</evidence>
<gene>
    <name evidence="15" type="primary">ptsP</name>
    <name evidence="15" type="ORF">DRW07_14635</name>
</gene>
<dbReference type="SUPFAM" id="SSF52009">
    <property type="entry name" value="Phosphohistidine domain"/>
    <property type="match status" value="1"/>
</dbReference>
<comment type="catalytic activity">
    <reaction evidence="1">
        <text>L-histidyl-[protein] + phosphoenolpyruvate = N(pros)-phospho-L-histidyl-[protein] + pyruvate</text>
        <dbReference type="Rhea" id="RHEA:23880"/>
        <dbReference type="Rhea" id="RHEA-COMP:9745"/>
        <dbReference type="Rhea" id="RHEA-COMP:9746"/>
        <dbReference type="ChEBI" id="CHEBI:15361"/>
        <dbReference type="ChEBI" id="CHEBI:29979"/>
        <dbReference type="ChEBI" id="CHEBI:58702"/>
        <dbReference type="ChEBI" id="CHEBI:64837"/>
        <dbReference type="EC" id="2.7.3.9"/>
    </reaction>
</comment>
<dbReference type="Proteomes" id="UP000275281">
    <property type="component" value="Unassembled WGS sequence"/>
</dbReference>
<dbReference type="Gene3D" id="3.30.450.40">
    <property type="match status" value="1"/>
</dbReference>
<dbReference type="EC" id="2.7.3.9" evidence="5"/>
<dbReference type="InterPro" id="IPR015813">
    <property type="entry name" value="Pyrv/PenolPyrv_kinase-like_dom"/>
</dbReference>
<dbReference type="AlphaFoldDB" id="A0A3N5XY83"/>
<dbReference type="Pfam" id="PF02896">
    <property type="entry name" value="PEP-utilizers_C"/>
    <property type="match status" value="1"/>
</dbReference>
<keyword evidence="8" id="KW-0762">Sugar transport</keyword>
<dbReference type="InterPro" id="IPR003018">
    <property type="entry name" value="GAF"/>
</dbReference>
<dbReference type="InterPro" id="IPR008731">
    <property type="entry name" value="PTS_EIN"/>
</dbReference>
<dbReference type="NCBIfam" id="TIGR01417">
    <property type="entry name" value="PTS_I_fam"/>
    <property type="match status" value="1"/>
</dbReference>
<dbReference type="InterPro" id="IPR029016">
    <property type="entry name" value="GAF-like_dom_sf"/>
</dbReference>
<feature type="domain" description="GAF" evidence="14">
    <location>
        <begin position="17"/>
        <end position="164"/>
    </location>
</feature>
<dbReference type="Pfam" id="PF00391">
    <property type="entry name" value="PEP-utilizers"/>
    <property type="match status" value="1"/>
</dbReference>
<dbReference type="PANTHER" id="PTHR46244">
    <property type="entry name" value="PHOSPHOENOLPYRUVATE-PROTEIN PHOSPHOTRANSFERASE"/>
    <property type="match status" value="1"/>
</dbReference>
<keyword evidence="7" id="KW-0963">Cytoplasm</keyword>
<keyword evidence="16" id="KW-1185">Reference proteome</keyword>
<dbReference type="RefSeq" id="WP_124028758.1">
    <property type="nucleotide sequence ID" value="NZ_JBHRSN010000007.1"/>
</dbReference>
<keyword evidence="6" id="KW-0813">Transport</keyword>
<dbReference type="GO" id="GO:0008965">
    <property type="term" value="F:phosphoenolpyruvate-protein phosphotransferase activity"/>
    <property type="evidence" value="ECO:0007669"/>
    <property type="project" value="UniProtKB-EC"/>
</dbReference>
<evidence type="ECO:0000256" key="12">
    <source>
        <dbReference type="ARBA" id="ARBA00022777"/>
    </source>
</evidence>
<evidence type="ECO:0000256" key="10">
    <source>
        <dbReference type="ARBA" id="ARBA00022683"/>
    </source>
</evidence>
<dbReference type="SMART" id="SM00065">
    <property type="entry name" value="GAF"/>
    <property type="match status" value="1"/>
</dbReference>
<evidence type="ECO:0000256" key="13">
    <source>
        <dbReference type="ARBA" id="ARBA00022842"/>
    </source>
</evidence>
<comment type="similarity">
    <text evidence="4">Belongs to the PEP-utilizing enzyme family.</text>
</comment>
<evidence type="ECO:0000256" key="4">
    <source>
        <dbReference type="ARBA" id="ARBA00007837"/>
    </source>
</evidence>
<keyword evidence="9 15" id="KW-0808">Transferase</keyword>
<dbReference type="GO" id="GO:0016301">
    <property type="term" value="F:kinase activity"/>
    <property type="evidence" value="ECO:0007669"/>
    <property type="project" value="UniProtKB-KW"/>
</dbReference>
<sequence length="761" mass="83923">MLAVLKRLVQEVARIPHLEQALLHLTTQVKQAVGVDSCSLYLADYDNQAFVLRATDGLSVNAIGKVSIGFAEGLIGWVGQREEPVNIEDAPKHPRFKVIDEVQEEHYHAFLGTPIIHHRRVLGVLTMQQAKKRKFSEDEEAFLVTLAAQIALEIANADMRGALNFEHSGTAQQRRLNGIAGSPGLAIGKGVTPELATNLRNWSLRRSTEHEQEIGFYRKAVEQTREQVRSLSGELEDAIPDDVRAIFQLYHHLLDANSLGREVEAMIKQGWDAASSLKQVVEDYAARFRAMEDSYMQERAIDIIDLSDRILVNILALVEGTKPSTSTVSEPSILVAEEVSATMLAEFPREFLNGILSIKGSNNSHAAILARAMGVPAVMGVQNVSPSLLNEKLILLDGYSGDVVVSPQGVILEEFEQLVQEEQVLAERIDAEAGKPAQTRDGHAITLLINAGLSAQSEEFLASDAKGIGLYRTEIPFMLRDRFPSESEQIALYKRIFKAQPNAEVTLRTLDVGGDKPLPYFPIIEENPFLGWRGVRMTLDHPEIFLVQVRAMLQASIGLKNLQIMLPMVTSVSEVIEAKRLIGQAFHEVSEEAKLQGNTLYQPRVGIMLEVPSVLYQLPQLAKLVDFFSVGSNDLTQYLLAVDRNNPRVAELFTSYHPAVLSALNSIAKQCRAMGVPVTVCGEFAGEPGGALLLMAMGFTKLSMSAHNLRKIKWVMRNIVLTDAQAVLEHALQADTHLQVLESTNFYLESRGLGGLVRAGN</sequence>
<evidence type="ECO:0000256" key="1">
    <source>
        <dbReference type="ARBA" id="ARBA00000683"/>
    </source>
</evidence>
<evidence type="ECO:0000313" key="15">
    <source>
        <dbReference type="EMBL" id="RPJ66127.1"/>
    </source>
</evidence>
<dbReference type="GO" id="GO:0005737">
    <property type="term" value="C:cytoplasm"/>
    <property type="evidence" value="ECO:0007669"/>
    <property type="project" value="UniProtKB-SubCell"/>
</dbReference>
<keyword evidence="11" id="KW-0479">Metal-binding</keyword>
<name>A0A3N5XY83_9ALTE</name>
<dbReference type="OrthoDB" id="9765468at2"/>
<evidence type="ECO:0000256" key="2">
    <source>
        <dbReference type="ARBA" id="ARBA00001946"/>
    </source>
</evidence>
<evidence type="ECO:0000256" key="8">
    <source>
        <dbReference type="ARBA" id="ARBA00022597"/>
    </source>
</evidence>
<evidence type="ECO:0000259" key="14">
    <source>
        <dbReference type="SMART" id="SM00065"/>
    </source>
</evidence>
<evidence type="ECO:0000256" key="3">
    <source>
        <dbReference type="ARBA" id="ARBA00004496"/>
    </source>
</evidence>
<dbReference type="SUPFAM" id="SSF47831">
    <property type="entry name" value="Enzyme I of the PEP:sugar phosphotransferase system HPr-binding (sub)domain"/>
    <property type="match status" value="1"/>
</dbReference>
<dbReference type="InterPro" id="IPR008279">
    <property type="entry name" value="PEP-util_enz_mobile_dom"/>
</dbReference>
<keyword evidence="13" id="KW-0460">Magnesium</keyword>
<dbReference type="GO" id="GO:0009401">
    <property type="term" value="P:phosphoenolpyruvate-dependent sugar phosphotransferase system"/>
    <property type="evidence" value="ECO:0007669"/>
    <property type="project" value="UniProtKB-KW"/>
</dbReference>
<dbReference type="PROSITE" id="PS00742">
    <property type="entry name" value="PEP_ENZYMES_2"/>
    <property type="match status" value="1"/>
</dbReference>
<dbReference type="Pfam" id="PF05524">
    <property type="entry name" value="PEP-utilisers_N"/>
    <property type="match status" value="1"/>
</dbReference>
<dbReference type="Gene3D" id="3.20.20.60">
    <property type="entry name" value="Phosphoenolpyruvate-binding domains"/>
    <property type="match status" value="1"/>
</dbReference>
<comment type="caution">
    <text evidence="15">The sequence shown here is derived from an EMBL/GenBank/DDBJ whole genome shotgun (WGS) entry which is preliminary data.</text>
</comment>
<dbReference type="InterPro" id="IPR023151">
    <property type="entry name" value="PEP_util_CS"/>
</dbReference>
<dbReference type="Gene3D" id="1.10.274.10">
    <property type="entry name" value="PtsI, HPr-binding domain"/>
    <property type="match status" value="1"/>
</dbReference>
<dbReference type="InterPro" id="IPR000121">
    <property type="entry name" value="PEP_util_C"/>
</dbReference>
<keyword evidence="12" id="KW-0418">Kinase</keyword>
<dbReference type="EMBL" id="RPOK01000004">
    <property type="protein sequence ID" value="RPJ66127.1"/>
    <property type="molecule type" value="Genomic_DNA"/>
</dbReference>
<evidence type="ECO:0000313" key="16">
    <source>
        <dbReference type="Proteomes" id="UP000275281"/>
    </source>
</evidence>
<keyword evidence="10" id="KW-0598">Phosphotransferase system</keyword>
<dbReference type="SUPFAM" id="SSF51621">
    <property type="entry name" value="Phosphoenolpyruvate/pyruvate domain"/>
    <property type="match status" value="1"/>
</dbReference>
<dbReference type="PANTHER" id="PTHR46244:SF1">
    <property type="entry name" value="PHOSPHOENOLPYRUVATE-DEPENDENT PHOSPHOTRANSFERASE SYSTEM"/>
    <property type="match status" value="1"/>
</dbReference>
<dbReference type="PRINTS" id="PR01736">
    <property type="entry name" value="PHPHTRNFRASE"/>
</dbReference>
<evidence type="ECO:0000256" key="6">
    <source>
        <dbReference type="ARBA" id="ARBA00022448"/>
    </source>
</evidence>
<dbReference type="InterPro" id="IPR036618">
    <property type="entry name" value="PtsI_HPr-bd_sf"/>
</dbReference>
<dbReference type="SUPFAM" id="SSF55781">
    <property type="entry name" value="GAF domain-like"/>
    <property type="match status" value="1"/>
</dbReference>
<dbReference type="InterPro" id="IPR036637">
    <property type="entry name" value="Phosphohistidine_dom_sf"/>
</dbReference>
<keyword evidence="15" id="KW-0670">Pyruvate</keyword>
<dbReference type="Pfam" id="PF01590">
    <property type="entry name" value="GAF"/>
    <property type="match status" value="1"/>
</dbReference>
<dbReference type="InterPro" id="IPR050499">
    <property type="entry name" value="PEP-utilizing_PTS_enzyme"/>
</dbReference>
<evidence type="ECO:0000256" key="7">
    <source>
        <dbReference type="ARBA" id="ARBA00022490"/>
    </source>
</evidence>
<dbReference type="InterPro" id="IPR040442">
    <property type="entry name" value="Pyrv_kinase-like_dom_sf"/>
</dbReference>
<reference evidence="15 16" key="1">
    <citation type="submission" date="2018-11" db="EMBL/GenBank/DDBJ databases">
        <authorList>
            <person name="Ye M.-Q."/>
            <person name="Du Z.-J."/>
        </authorList>
    </citation>
    <scope>NUCLEOTIDE SEQUENCE [LARGE SCALE GENOMIC DNA]</scope>
    <source>
        <strain evidence="15 16">U0105</strain>
    </source>
</reference>
<accession>A0A3N5XY83</accession>